<feature type="compositionally biased region" description="Polar residues" evidence="1">
    <location>
        <begin position="60"/>
        <end position="74"/>
    </location>
</feature>
<name>A0A085MC55_9BILA</name>
<evidence type="ECO:0000313" key="2">
    <source>
        <dbReference type="EMBL" id="KFD54801.1"/>
    </source>
</evidence>
<evidence type="ECO:0000313" key="3">
    <source>
        <dbReference type="Proteomes" id="UP000030764"/>
    </source>
</evidence>
<organism evidence="2 3">
    <name type="scientific">Trichuris suis</name>
    <name type="common">pig whipworm</name>
    <dbReference type="NCBI Taxonomy" id="68888"/>
    <lineage>
        <taxon>Eukaryota</taxon>
        <taxon>Metazoa</taxon>
        <taxon>Ecdysozoa</taxon>
        <taxon>Nematoda</taxon>
        <taxon>Enoplea</taxon>
        <taxon>Dorylaimia</taxon>
        <taxon>Trichinellida</taxon>
        <taxon>Trichuridae</taxon>
        <taxon>Trichuris</taxon>
    </lineage>
</organism>
<evidence type="ECO:0000256" key="1">
    <source>
        <dbReference type="SAM" id="MobiDB-lite"/>
    </source>
</evidence>
<dbReference type="AlphaFoldDB" id="A0A085MC55"/>
<dbReference type="Proteomes" id="UP000030764">
    <property type="component" value="Unassembled WGS sequence"/>
</dbReference>
<reference evidence="2 3" key="1">
    <citation type="journal article" date="2014" name="Nat. Genet.">
        <title>Genome and transcriptome of the porcine whipworm Trichuris suis.</title>
        <authorList>
            <person name="Jex A.R."/>
            <person name="Nejsum P."/>
            <person name="Schwarz E.M."/>
            <person name="Hu L."/>
            <person name="Young N.D."/>
            <person name="Hall R.S."/>
            <person name="Korhonen P.K."/>
            <person name="Liao S."/>
            <person name="Thamsborg S."/>
            <person name="Xia J."/>
            <person name="Xu P."/>
            <person name="Wang S."/>
            <person name="Scheerlinck J.P."/>
            <person name="Hofmann A."/>
            <person name="Sternberg P.W."/>
            <person name="Wang J."/>
            <person name="Gasser R.B."/>
        </authorList>
    </citation>
    <scope>NUCLEOTIDE SEQUENCE [LARGE SCALE GENOMIC DNA]</scope>
    <source>
        <strain evidence="2">DCEP-RM93M</strain>
    </source>
</reference>
<protein>
    <submittedName>
        <fullName evidence="2">Uncharacterized protein</fullName>
    </submittedName>
</protein>
<dbReference type="EMBL" id="KL363204">
    <property type="protein sequence ID" value="KFD54801.1"/>
    <property type="molecule type" value="Genomic_DNA"/>
</dbReference>
<keyword evidence="3" id="KW-1185">Reference proteome</keyword>
<accession>A0A085MC55</accession>
<proteinExistence type="predicted"/>
<gene>
    <name evidence="2" type="ORF">M513_04235</name>
</gene>
<feature type="region of interest" description="Disordered" evidence="1">
    <location>
        <begin position="1"/>
        <end position="77"/>
    </location>
</feature>
<sequence length="154" mass="17094">MSKVGRSNRPPTTLPKRSEPSNRPAGGRGRRTAHAVAHESSQSYHSPSESEEDISIDNNCSGWSGTQEQPTTKSPALGLEMGSASLFSHPHRLRGPVPWENIFAHRGFTFQVIRSGASVIHGVQRGDPPIGKDIRNSWASRCISIRQWNRFWLK</sequence>